<protein>
    <recommendedName>
        <fullName evidence="1">non-specific serine/threonine protein kinase</fullName>
        <ecNumber evidence="1">2.7.11.1</ecNumber>
    </recommendedName>
</protein>
<dbReference type="PANTHER" id="PTHR24346">
    <property type="entry name" value="MAP/MICROTUBULE AFFINITY-REGULATING KINASE"/>
    <property type="match status" value="1"/>
</dbReference>
<keyword evidence="2" id="KW-0723">Serine/threonine-protein kinase</keyword>
<dbReference type="FunFam" id="3.30.200.20:FF:000003">
    <property type="entry name" value="Non-specific serine/threonine protein kinase"/>
    <property type="match status" value="1"/>
</dbReference>
<keyword evidence="4 9" id="KW-0547">Nucleotide-binding</keyword>
<dbReference type="InterPro" id="IPR000719">
    <property type="entry name" value="Prot_kinase_dom"/>
</dbReference>
<evidence type="ECO:0000256" key="3">
    <source>
        <dbReference type="ARBA" id="ARBA00022679"/>
    </source>
</evidence>
<keyword evidence="3" id="KW-0808">Transferase</keyword>
<dbReference type="GO" id="GO:0035556">
    <property type="term" value="P:intracellular signal transduction"/>
    <property type="evidence" value="ECO:0007669"/>
    <property type="project" value="TreeGrafter"/>
</dbReference>
<dbReference type="PROSITE" id="PS00107">
    <property type="entry name" value="PROTEIN_KINASE_ATP"/>
    <property type="match status" value="1"/>
</dbReference>
<sequence length="709" mass="79502">MNYEIIPSDCDLVSDTTCSSHALPDITNMFDTGTGTISSSNLSPTCSVVDNSSSASSVAHPYMPRACRAPTQPHVNKPKLGTYEIDRTIGKGIFSVVKLARHTITGLNLAIKLIDKTRLDNENLIKIYRESEILKKLHHPNIVRLFQVMETPKLLCIVMEYLPNGEVFDYIATHGRFSEAEARVKFLDVLSAVDYAHSCGIVHRDLKAENLLFDANMNIKLIDFSFGTHHPDSKRPQSLLSTWCGSPPYAAPEIFKGEPYVGTKADIWSLGVVLYVMVCGTLPFDAQALPHLRHQVLSASFRVPYWLSCVCEQLIRWMLSKVPSKRPTTQEIFHHAWFTQPLPELSRDRSILPVETDLRDSGVNCPIWNNESSLSRMSSSDCGESNLNNSRTSLVDPLSNLAADVELGRVNEFVILIMESYGMKRSQIFESLSRRAYDHLMATYLLLGEKIRQKRFSLNLPNLAPNSLNELVADNCPVDSETTPHRPWTVKHSRVDSAVDVKSSISEYEAPRIPGDFSASLTDSEVGIIPSTFLYSTNTTLPAHHIRSWLPQSTDIPMEQIQRLPSCSEQLSATDPMQLTMTWTVQQPLSSNRCLDISALDNPARVLDETQLVASIPQHRLVDFGEADQTTHPWLIPAHNDLEDTEPNESHTSPPLRRTLVRRKYGVFNPPAYLDQLAKAVMEQQRQAPPITHTDPDDEDSTHPTMNET</sequence>
<dbReference type="PROSITE" id="PS50011">
    <property type="entry name" value="PROTEIN_KINASE_DOM"/>
    <property type="match status" value="1"/>
</dbReference>
<dbReference type="GO" id="GO:0050321">
    <property type="term" value="F:tau-protein kinase activity"/>
    <property type="evidence" value="ECO:0007669"/>
    <property type="project" value="TreeGrafter"/>
</dbReference>
<evidence type="ECO:0000313" key="12">
    <source>
        <dbReference type="EMBL" id="KAF5403238.1"/>
    </source>
</evidence>
<gene>
    <name evidence="12" type="ORF">PHET_03388</name>
</gene>
<dbReference type="Proteomes" id="UP000748531">
    <property type="component" value="Unassembled WGS sequence"/>
</dbReference>
<dbReference type="Pfam" id="PF00069">
    <property type="entry name" value="Pkinase"/>
    <property type="match status" value="1"/>
</dbReference>
<evidence type="ECO:0000313" key="13">
    <source>
        <dbReference type="Proteomes" id="UP000748531"/>
    </source>
</evidence>
<dbReference type="InterPro" id="IPR011009">
    <property type="entry name" value="Kinase-like_dom_sf"/>
</dbReference>
<dbReference type="PROSITE" id="PS00108">
    <property type="entry name" value="PROTEIN_KINASE_ST"/>
    <property type="match status" value="1"/>
</dbReference>
<feature type="binding site" evidence="9">
    <location>
        <position position="112"/>
    </location>
    <ligand>
        <name>ATP</name>
        <dbReference type="ChEBI" id="CHEBI:30616"/>
    </ligand>
</feature>
<comment type="catalytic activity">
    <reaction evidence="8">
        <text>L-seryl-[protein] + ATP = O-phospho-L-seryl-[protein] + ADP + H(+)</text>
        <dbReference type="Rhea" id="RHEA:17989"/>
        <dbReference type="Rhea" id="RHEA-COMP:9863"/>
        <dbReference type="Rhea" id="RHEA-COMP:11604"/>
        <dbReference type="ChEBI" id="CHEBI:15378"/>
        <dbReference type="ChEBI" id="CHEBI:29999"/>
        <dbReference type="ChEBI" id="CHEBI:30616"/>
        <dbReference type="ChEBI" id="CHEBI:83421"/>
        <dbReference type="ChEBI" id="CHEBI:456216"/>
        <dbReference type="EC" id="2.7.11.1"/>
    </reaction>
</comment>
<dbReference type="AlphaFoldDB" id="A0A8J4WI39"/>
<dbReference type="SUPFAM" id="SSF56112">
    <property type="entry name" value="Protein kinase-like (PK-like)"/>
    <property type="match status" value="1"/>
</dbReference>
<dbReference type="OrthoDB" id="193931at2759"/>
<reference evidence="12" key="1">
    <citation type="submission" date="2019-05" db="EMBL/GenBank/DDBJ databases">
        <title>Annotation for the trematode Paragonimus heterotremus.</title>
        <authorList>
            <person name="Choi Y.-J."/>
        </authorList>
    </citation>
    <scope>NUCLEOTIDE SEQUENCE</scope>
    <source>
        <strain evidence="12">LC</strain>
    </source>
</reference>
<evidence type="ECO:0000256" key="10">
    <source>
        <dbReference type="SAM" id="MobiDB-lite"/>
    </source>
</evidence>
<keyword evidence="13" id="KW-1185">Reference proteome</keyword>
<organism evidence="12 13">
    <name type="scientific">Paragonimus heterotremus</name>
    <dbReference type="NCBI Taxonomy" id="100268"/>
    <lineage>
        <taxon>Eukaryota</taxon>
        <taxon>Metazoa</taxon>
        <taxon>Spiralia</taxon>
        <taxon>Lophotrochozoa</taxon>
        <taxon>Platyhelminthes</taxon>
        <taxon>Trematoda</taxon>
        <taxon>Digenea</taxon>
        <taxon>Plagiorchiida</taxon>
        <taxon>Troglotremata</taxon>
        <taxon>Troglotrematidae</taxon>
        <taxon>Paragonimus</taxon>
    </lineage>
</organism>
<dbReference type="EC" id="2.7.11.1" evidence="1"/>
<keyword evidence="5" id="KW-0418">Kinase</keyword>
<name>A0A8J4WI39_9TREM</name>
<evidence type="ECO:0000256" key="9">
    <source>
        <dbReference type="PROSITE-ProRule" id="PRU10141"/>
    </source>
</evidence>
<dbReference type="GO" id="GO:0000226">
    <property type="term" value="P:microtubule cytoskeleton organization"/>
    <property type="evidence" value="ECO:0007669"/>
    <property type="project" value="TreeGrafter"/>
</dbReference>
<evidence type="ECO:0000256" key="6">
    <source>
        <dbReference type="ARBA" id="ARBA00022840"/>
    </source>
</evidence>
<keyword evidence="6 9" id="KW-0067">ATP-binding</keyword>
<dbReference type="FunFam" id="1.10.510.10:FF:000571">
    <property type="entry name" value="Maternal embryonic leucine zipper kinase"/>
    <property type="match status" value="1"/>
</dbReference>
<evidence type="ECO:0000259" key="11">
    <source>
        <dbReference type="PROSITE" id="PS50011"/>
    </source>
</evidence>
<dbReference type="InterPro" id="IPR017441">
    <property type="entry name" value="Protein_kinase_ATP_BS"/>
</dbReference>
<evidence type="ECO:0000256" key="8">
    <source>
        <dbReference type="ARBA" id="ARBA00048679"/>
    </source>
</evidence>
<evidence type="ECO:0000256" key="7">
    <source>
        <dbReference type="ARBA" id="ARBA00047899"/>
    </source>
</evidence>
<feature type="region of interest" description="Disordered" evidence="10">
    <location>
        <begin position="638"/>
        <end position="657"/>
    </location>
</feature>
<evidence type="ECO:0000256" key="5">
    <source>
        <dbReference type="ARBA" id="ARBA00022777"/>
    </source>
</evidence>
<dbReference type="GO" id="GO:0005737">
    <property type="term" value="C:cytoplasm"/>
    <property type="evidence" value="ECO:0007669"/>
    <property type="project" value="TreeGrafter"/>
</dbReference>
<feature type="region of interest" description="Disordered" evidence="10">
    <location>
        <begin position="682"/>
        <end position="709"/>
    </location>
</feature>
<dbReference type="EMBL" id="LUCH01001344">
    <property type="protein sequence ID" value="KAF5403238.1"/>
    <property type="molecule type" value="Genomic_DNA"/>
</dbReference>
<comment type="caution">
    <text evidence="12">The sequence shown here is derived from an EMBL/GenBank/DDBJ whole genome shotgun (WGS) entry which is preliminary data.</text>
</comment>
<evidence type="ECO:0000256" key="4">
    <source>
        <dbReference type="ARBA" id="ARBA00022741"/>
    </source>
</evidence>
<evidence type="ECO:0000256" key="1">
    <source>
        <dbReference type="ARBA" id="ARBA00012513"/>
    </source>
</evidence>
<dbReference type="Gene3D" id="1.10.510.10">
    <property type="entry name" value="Transferase(Phosphotransferase) domain 1"/>
    <property type="match status" value="1"/>
</dbReference>
<dbReference type="PANTHER" id="PTHR24346:SF74">
    <property type="entry name" value="PROTEIN KINASE DOMAIN-CONTAINING PROTEIN"/>
    <property type="match status" value="1"/>
</dbReference>
<dbReference type="Gene3D" id="1.10.8.10">
    <property type="entry name" value="DNA helicase RuvA subunit, C-terminal domain"/>
    <property type="match status" value="1"/>
</dbReference>
<dbReference type="InterPro" id="IPR008271">
    <property type="entry name" value="Ser/Thr_kinase_AS"/>
</dbReference>
<proteinExistence type="predicted"/>
<accession>A0A8J4WI39</accession>
<dbReference type="SMART" id="SM00220">
    <property type="entry name" value="S_TKc"/>
    <property type="match status" value="1"/>
</dbReference>
<comment type="catalytic activity">
    <reaction evidence="7">
        <text>L-threonyl-[protein] + ATP = O-phospho-L-threonyl-[protein] + ADP + H(+)</text>
        <dbReference type="Rhea" id="RHEA:46608"/>
        <dbReference type="Rhea" id="RHEA-COMP:11060"/>
        <dbReference type="Rhea" id="RHEA-COMP:11605"/>
        <dbReference type="ChEBI" id="CHEBI:15378"/>
        <dbReference type="ChEBI" id="CHEBI:30013"/>
        <dbReference type="ChEBI" id="CHEBI:30616"/>
        <dbReference type="ChEBI" id="CHEBI:61977"/>
        <dbReference type="ChEBI" id="CHEBI:456216"/>
        <dbReference type="EC" id="2.7.11.1"/>
    </reaction>
</comment>
<dbReference type="GO" id="GO:0005524">
    <property type="term" value="F:ATP binding"/>
    <property type="evidence" value="ECO:0007669"/>
    <property type="project" value="UniProtKB-UniRule"/>
</dbReference>
<feature type="domain" description="Protein kinase" evidence="11">
    <location>
        <begin position="83"/>
        <end position="338"/>
    </location>
</feature>
<evidence type="ECO:0000256" key="2">
    <source>
        <dbReference type="ARBA" id="ARBA00022527"/>
    </source>
</evidence>